<protein>
    <submittedName>
        <fullName evidence="1">Uncharacterized protein</fullName>
    </submittedName>
</protein>
<evidence type="ECO:0000313" key="2">
    <source>
        <dbReference type="Proteomes" id="UP000186607"/>
    </source>
</evidence>
<comment type="caution">
    <text evidence="1">The sequence shown here is derived from an EMBL/GenBank/DDBJ whole genome shotgun (WGS) entry which is preliminary data.</text>
</comment>
<organism evidence="1 2">
    <name type="scientific">Deinococcus marmoris</name>
    <dbReference type="NCBI Taxonomy" id="249408"/>
    <lineage>
        <taxon>Bacteria</taxon>
        <taxon>Thermotogati</taxon>
        <taxon>Deinococcota</taxon>
        <taxon>Deinococci</taxon>
        <taxon>Deinococcales</taxon>
        <taxon>Deinococcaceae</taxon>
        <taxon>Deinococcus</taxon>
    </lineage>
</organism>
<dbReference type="Proteomes" id="UP000186607">
    <property type="component" value="Unassembled WGS sequence"/>
</dbReference>
<accession>A0A1U7P1W6</accession>
<reference evidence="1 2" key="1">
    <citation type="submission" date="2017-01" db="EMBL/GenBank/DDBJ databases">
        <title>Genome Analysis of Deinococcus marmoris KOPRI26562.</title>
        <authorList>
            <person name="Kim J.H."/>
            <person name="Oh H.-M."/>
        </authorList>
    </citation>
    <scope>NUCLEOTIDE SEQUENCE [LARGE SCALE GENOMIC DNA]</scope>
    <source>
        <strain evidence="1 2">KOPRI26562</strain>
    </source>
</reference>
<dbReference type="AlphaFoldDB" id="A0A1U7P1W6"/>
<gene>
    <name evidence="1" type="ORF">BOO71_0003544</name>
</gene>
<dbReference type="RefSeq" id="WP_075831070.1">
    <property type="nucleotide sequence ID" value="NZ_MSTI01000040.1"/>
</dbReference>
<keyword evidence="2" id="KW-1185">Reference proteome</keyword>
<sequence>MTEQSNRHAPVVTLTVGLMESGRTLNLQLKAKRGRGKTAHIHIERSRSWSDQDRRVIRGKAHKLLWSAPGL</sequence>
<dbReference type="OrthoDB" id="73724at2"/>
<proteinExistence type="predicted"/>
<name>A0A1U7P1W6_9DEIO</name>
<dbReference type="EMBL" id="MSTI01000040">
    <property type="protein sequence ID" value="OLV19156.1"/>
    <property type="molecule type" value="Genomic_DNA"/>
</dbReference>
<evidence type="ECO:0000313" key="1">
    <source>
        <dbReference type="EMBL" id="OLV19156.1"/>
    </source>
</evidence>
<dbReference type="STRING" id="249408.BOO71_0003544"/>